<dbReference type="InterPro" id="IPR046037">
    <property type="entry name" value="DUF5995"/>
</dbReference>
<accession>I2MV69</accession>
<organism evidence="1 2">
    <name type="scientific">Streptomyces tsukubensis (strain DSM 42081 / NBRC 108919 / NRRL 18488 / 9993)</name>
    <dbReference type="NCBI Taxonomy" id="1114943"/>
    <lineage>
        <taxon>Bacteria</taxon>
        <taxon>Bacillati</taxon>
        <taxon>Actinomycetota</taxon>
        <taxon>Actinomycetes</taxon>
        <taxon>Kitasatosporales</taxon>
        <taxon>Streptomycetaceae</taxon>
        <taxon>Streptomyces</taxon>
    </lineage>
</organism>
<protein>
    <submittedName>
        <fullName evidence="1">Uncharacterized protein</fullName>
    </submittedName>
</protein>
<evidence type="ECO:0000313" key="1">
    <source>
        <dbReference type="EMBL" id="QKM70702.1"/>
    </source>
</evidence>
<reference evidence="1 2" key="1">
    <citation type="journal article" date="2012" name="J. Bacteriol.">
        <title>Draft genome of Streptomyces tsukubaensis NRRL 18488, the producer of the clinically important immunosuppressant tacrolimus (FK506).</title>
        <authorList>
            <person name="Barreiro C."/>
            <person name="Prieto C."/>
            <person name="Sola-Landa A."/>
            <person name="Solera E."/>
            <person name="Martinez-Castro M."/>
            <person name="Perez-Redondo R."/>
            <person name="Garcia-Estrada C."/>
            <person name="Aparicio J.F."/>
            <person name="Fernandez-Martinez L.T."/>
            <person name="Santos-Aberturas J."/>
            <person name="Salehi-Najafabadi Z."/>
            <person name="Rodriguez-Garcia A."/>
            <person name="Tauch A."/>
            <person name="Martin J.F."/>
        </authorList>
    </citation>
    <scope>NUCLEOTIDE SEQUENCE [LARGE SCALE GENOMIC DNA]</scope>
    <source>
        <strain evidence="2">DSM 42081 / NBRC 108919 / NRRL 18488 / 9993</strain>
    </source>
</reference>
<dbReference type="Proteomes" id="UP000005940">
    <property type="component" value="Chromosome"/>
</dbReference>
<proteinExistence type="predicted"/>
<name>I2MV69_STRT9</name>
<dbReference type="AlphaFoldDB" id="I2MV69"/>
<dbReference type="Pfam" id="PF19458">
    <property type="entry name" value="DUF5995"/>
    <property type="match status" value="1"/>
</dbReference>
<dbReference type="EMBL" id="CP029159">
    <property type="protein sequence ID" value="QKM70702.1"/>
    <property type="molecule type" value="Genomic_DNA"/>
</dbReference>
<evidence type="ECO:0000313" key="2">
    <source>
        <dbReference type="Proteomes" id="UP000005940"/>
    </source>
</evidence>
<dbReference type="RefSeq" id="WP_006350374.1">
    <property type="nucleotide sequence ID" value="NZ_CP029159.1"/>
</dbReference>
<keyword evidence="2" id="KW-1185">Reference proteome</keyword>
<sequence length="228" mass="25320">MVRMEQSTAVGVAGVAERMRALAARWPARDGVAVFNRVYLAVTEELERRIARGEFPDRRAATTLAVLFAERYLAAAGRAESGDRPPACWRPLVEYRRHPGVRPLQFALAGINAHIGHDLALAVVDTCRALDCAPEALERDFDRVGEVLVLLEERIREDLMPGPDLLEVADPLTHLVGVWSLERARDAAWSAAVLLWGVRELPRLAEEFTERLDTGVGLVSRCLLTPWP</sequence>
<gene>
    <name evidence="1" type="ORF">STSU_029775</name>
</gene>